<keyword evidence="2" id="KW-0808">Transferase</keyword>
<comment type="caution">
    <text evidence="2">The sequence shown here is derived from an EMBL/GenBank/DDBJ whole genome shotgun (WGS) entry which is preliminary data.</text>
</comment>
<protein>
    <submittedName>
        <fullName evidence="2">Methyltransferase domain-containing protein</fullName>
    </submittedName>
</protein>
<accession>A0A7W2D3X8</accession>
<dbReference type="SUPFAM" id="SSF53335">
    <property type="entry name" value="S-adenosyl-L-methionine-dependent methyltransferases"/>
    <property type="match status" value="1"/>
</dbReference>
<evidence type="ECO:0000313" key="2">
    <source>
        <dbReference type="EMBL" id="MBA4864290.1"/>
    </source>
</evidence>
<dbReference type="Proteomes" id="UP000586976">
    <property type="component" value="Unassembled WGS sequence"/>
</dbReference>
<name>A0A7W2D3X8_9ACTN</name>
<organism evidence="2 3">
    <name type="scientific">Streptomyces himalayensis subsp. aureolus</name>
    <dbReference type="NCBI Taxonomy" id="2758039"/>
    <lineage>
        <taxon>Bacteria</taxon>
        <taxon>Bacillati</taxon>
        <taxon>Actinomycetota</taxon>
        <taxon>Actinomycetes</taxon>
        <taxon>Kitasatosporales</taxon>
        <taxon>Streptomycetaceae</taxon>
        <taxon>Streptomyces</taxon>
        <taxon>Streptomyces himalayensis</taxon>
    </lineage>
</organism>
<dbReference type="EMBL" id="JACEQY010000028">
    <property type="protein sequence ID" value="MBA4864290.1"/>
    <property type="molecule type" value="Genomic_DNA"/>
</dbReference>
<feature type="domain" description="Methyltransferase" evidence="1">
    <location>
        <begin position="26"/>
        <end position="66"/>
    </location>
</feature>
<reference evidence="2 3" key="1">
    <citation type="submission" date="2020-07" db="EMBL/GenBank/DDBJ databases">
        <title>Streptomyces isolated from Indian soil.</title>
        <authorList>
            <person name="Mandal S."/>
            <person name="Maiti P.K."/>
        </authorList>
    </citation>
    <scope>NUCLEOTIDE SEQUENCE [LARGE SCALE GENOMIC DNA]</scope>
    <source>
        <strain evidence="2 3">PSKA54</strain>
    </source>
</reference>
<gene>
    <name evidence="2" type="ORF">H1V43_23625</name>
</gene>
<dbReference type="Pfam" id="PF13847">
    <property type="entry name" value="Methyltransf_31"/>
    <property type="match status" value="1"/>
</dbReference>
<proteinExistence type="predicted"/>
<dbReference type="AlphaFoldDB" id="A0A7W2D3X8"/>
<evidence type="ECO:0000313" key="3">
    <source>
        <dbReference type="Proteomes" id="UP000586976"/>
    </source>
</evidence>
<evidence type="ECO:0000259" key="1">
    <source>
        <dbReference type="Pfam" id="PF13847"/>
    </source>
</evidence>
<dbReference type="InterPro" id="IPR025714">
    <property type="entry name" value="Methyltranfer_dom"/>
</dbReference>
<dbReference type="GO" id="GO:0008168">
    <property type="term" value="F:methyltransferase activity"/>
    <property type="evidence" value="ECO:0007669"/>
    <property type="project" value="UniProtKB-KW"/>
</dbReference>
<dbReference type="CDD" id="cd02440">
    <property type="entry name" value="AdoMet_MTases"/>
    <property type="match status" value="1"/>
</dbReference>
<keyword evidence="3" id="KW-1185">Reference proteome</keyword>
<dbReference type="GO" id="GO:0032259">
    <property type="term" value="P:methylation"/>
    <property type="evidence" value="ECO:0007669"/>
    <property type="project" value="UniProtKB-KW"/>
</dbReference>
<sequence length="101" mass="10715">MCGAVCFGGLRPRAYARLARLSGARPGDRVLDVGCGTGYLTRRMAKIVSPGGSVLGIDPSVEVIEYFELSHGQFWRSARSASGYTGQCCCQSKCRAHAKGA</sequence>
<keyword evidence="2" id="KW-0489">Methyltransferase</keyword>
<dbReference type="InterPro" id="IPR029063">
    <property type="entry name" value="SAM-dependent_MTases_sf"/>
</dbReference>
<dbReference type="Gene3D" id="3.40.50.150">
    <property type="entry name" value="Vaccinia Virus protein VP39"/>
    <property type="match status" value="1"/>
</dbReference>